<dbReference type="PANTHER" id="PTHR47966:SF65">
    <property type="entry name" value="ASPARTIC-TYPE ENDOPEPTIDASE"/>
    <property type="match status" value="1"/>
</dbReference>
<reference evidence="7" key="1">
    <citation type="submission" date="2023-10" db="EMBL/GenBank/DDBJ databases">
        <authorList>
            <person name="Hackl T."/>
        </authorList>
    </citation>
    <scope>NUCLEOTIDE SEQUENCE</scope>
</reference>
<feature type="compositionally biased region" description="Basic and acidic residues" evidence="4">
    <location>
        <begin position="31"/>
        <end position="46"/>
    </location>
</feature>
<evidence type="ECO:0000256" key="1">
    <source>
        <dbReference type="ARBA" id="ARBA00007447"/>
    </source>
</evidence>
<protein>
    <submittedName>
        <fullName evidence="7">Uu.00g073150.m01.CDS01</fullName>
    </submittedName>
</protein>
<feature type="chain" id="PRO_5042463663" evidence="5">
    <location>
        <begin position="17"/>
        <end position="713"/>
    </location>
</feature>
<feature type="domain" description="Peptidase A1" evidence="6">
    <location>
        <begin position="61"/>
        <end position="382"/>
    </location>
</feature>
<dbReference type="PROSITE" id="PS51767">
    <property type="entry name" value="PEPTIDASE_A1"/>
    <property type="match status" value="1"/>
</dbReference>
<dbReference type="PANTHER" id="PTHR47966">
    <property type="entry name" value="BETA-SITE APP-CLEAVING ENZYME, ISOFORM A-RELATED"/>
    <property type="match status" value="1"/>
</dbReference>
<dbReference type="GO" id="GO:0006508">
    <property type="term" value="P:proteolysis"/>
    <property type="evidence" value="ECO:0007669"/>
    <property type="project" value="InterPro"/>
</dbReference>
<evidence type="ECO:0000256" key="3">
    <source>
        <dbReference type="PIRSR" id="PIRSR601461-2"/>
    </source>
</evidence>
<evidence type="ECO:0000256" key="4">
    <source>
        <dbReference type="SAM" id="MobiDB-lite"/>
    </source>
</evidence>
<sequence>MTLFFLLGLAVIGVTAKIARPQTGPVSLPMRRSDASHSNGQRREDPPLGTNLTQFDPDGYYTVKLEIGSPMQAVWVALDAYSDELWVNPNCSAALSPEACYDTSFYSPNVSTTSNALECDTPWDWPHTDGVAWGCYYTDYVDFLGVDVGVLDIGVASSSYGMNAGILGLEFGVNTSSSSTTRTKGTMLDALVSKGGISFRQFSVALGCVDKSNGEILFGGLNTGKYVGTLHRLAQEFPAWDRLSRYYVALTNVGYEDQANCVDEHLFPPPHAAVIDFNSLYTYLPAQHVEFIVTYFEGRVYHGTEDLWTVDCHHRQRNATIDIGFDTLLIRVPLHEFIVEAEGVCHLGLRVVIPDSPAILGANFLRAAYVVFDHDSRSIYMAQYRDCGYHVVDYSETSRQEPGRCEGVPRPTEPSSCLSTSSSGHGKTSSQPTHYSTPYASVSHSTSSHSHTTTPSSHRTTTSSTHHTTTTSSPHATTSSYVRSSSSIAWHNITISSLPLSSVVYSSSTVTSSEYRNSSTTRYSLTTTFPFSWPHATSPITSSESWNSSTTHHSFPTSLPFSWPNATFGTIPLSSVSWTGGTGTTSTSSHWLNTTSTSSRPSVTSTHWYNSTSSESSQPSPSSLERTVTVTTAIATTTVYVPSPLPITVSLCDVTGGLETASAAPTDWSSFCEPFTVTEVYYDPTDMTTVLVTSFPTECETGFMTIEGGQSVS</sequence>
<keyword evidence="5" id="KW-0732">Signal</keyword>
<feature type="disulfide bond" evidence="3">
    <location>
        <begin position="312"/>
        <end position="345"/>
    </location>
</feature>
<dbReference type="AlphaFoldDB" id="A0AAI8YNZ1"/>
<feature type="signal peptide" evidence="5">
    <location>
        <begin position="1"/>
        <end position="16"/>
    </location>
</feature>
<feature type="region of interest" description="Disordered" evidence="4">
    <location>
        <begin position="23"/>
        <end position="52"/>
    </location>
</feature>
<evidence type="ECO:0000313" key="7">
    <source>
        <dbReference type="EMBL" id="CAJ2511690.1"/>
    </source>
</evidence>
<dbReference type="InterPro" id="IPR033121">
    <property type="entry name" value="PEPTIDASE_A1"/>
</dbReference>
<feature type="compositionally biased region" description="Low complexity" evidence="4">
    <location>
        <begin position="415"/>
        <end position="479"/>
    </location>
</feature>
<comment type="similarity">
    <text evidence="1">Belongs to the peptidase A1 family.</text>
</comment>
<keyword evidence="8" id="KW-1185">Reference proteome</keyword>
<feature type="region of interest" description="Disordered" evidence="4">
    <location>
        <begin position="585"/>
        <end position="624"/>
    </location>
</feature>
<name>A0AAI8YNZ1_9PEZI</name>
<feature type="active site" evidence="2">
    <location>
        <position position="276"/>
    </location>
</feature>
<dbReference type="Pfam" id="PF00026">
    <property type="entry name" value="Asp"/>
    <property type="match status" value="1"/>
</dbReference>
<dbReference type="InterPro" id="IPR021109">
    <property type="entry name" value="Peptidase_aspartic_dom_sf"/>
</dbReference>
<evidence type="ECO:0000259" key="6">
    <source>
        <dbReference type="PROSITE" id="PS51767"/>
    </source>
</evidence>
<dbReference type="PRINTS" id="PR00792">
    <property type="entry name" value="PEPSIN"/>
</dbReference>
<feature type="region of interest" description="Disordered" evidence="4">
    <location>
        <begin position="399"/>
        <end position="479"/>
    </location>
</feature>
<dbReference type="SUPFAM" id="SSF50630">
    <property type="entry name" value="Acid proteases"/>
    <property type="match status" value="1"/>
</dbReference>
<dbReference type="InterPro" id="IPR001461">
    <property type="entry name" value="Aspartic_peptidase_A1"/>
</dbReference>
<comment type="caution">
    <text evidence="7">The sequence shown here is derived from an EMBL/GenBank/DDBJ whole genome shotgun (WGS) entry which is preliminary data.</text>
</comment>
<dbReference type="Gene3D" id="2.40.70.10">
    <property type="entry name" value="Acid Proteases"/>
    <property type="match status" value="2"/>
</dbReference>
<organism evidence="7 8">
    <name type="scientific">Anthostomella pinea</name>
    <dbReference type="NCBI Taxonomy" id="933095"/>
    <lineage>
        <taxon>Eukaryota</taxon>
        <taxon>Fungi</taxon>
        <taxon>Dikarya</taxon>
        <taxon>Ascomycota</taxon>
        <taxon>Pezizomycotina</taxon>
        <taxon>Sordariomycetes</taxon>
        <taxon>Xylariomycetidae</taxon>
        <taxon>Xylariales</taxon>
        <taxon>Xylariaceae</taxon>
        <taxon>Anthostomella</taxon>
    </lineage>
</organism>
<evidence type="ECO:0000313" key="8">
    <source>
        <dbReference type="Proteomes" id="UP001295740"/>
    </source>
</evidence>
<proteinExistence type="inferred from homology"/>
<evidence type="ECO:0000256" key="2">
    <source>
        <dbReference type="PIRSR" id="PIRSR601461-1"/>
    </source>
</evidence>
<feature type="active site" evidence="2">
    <location>
        <position position="79"/>
    </location>
</feature>
<dbReference type="EMBL" id="CAUWAG010000018">
    <property type="protein sequence ID" value="CAJ2511690.1"/>
    <property type="molecule type" value="Genomic_DNA"/>
</dbReference>
<dbReference type="Proteomes" id="UP001295740">
    <property type="component" value="Unassembled WGS sequence"/>
</dbReference>
<evidence type="ECO:0000256" key="5">
    <source>
        <dbReference type="SAM" id="SignalP"/>
    </source>
</evidence>
<keyword evidence="3" id="KW-1015">Disulfide bond</keyword>
<accession>A0AAI8YNZ1</accession>
<gene>
    <name evidence="7" type="ORF">KHLLAP_LOCUS12158</name>
</gene>
<dbReference type="GO" id="GO:0004190">
    <property type="term" value="F:aspartic-type endopeptidase activity"/>
    <property type="evidence" value="ECO:0007669"/>
    <property type="project" value="InterPro"/>
</dbReference>